<feature type="region of interest" description="Disordered" evidence="4">
    <location>
        <begin position="2088"/>
        <end position="2140"/>
    </location>
</feature>
<dbReference type="PANTHER" id="PTHR34524">
    <property type="entry name" value="CALCYPHOSIN"/>
    <property type="match status" value="1"/>
</dbReference>
<feature type="domain" description="EF-hand" evidence="5">
    <location>
        <begin position="1808"/>
        <end position="1843"/>
    </location>
</feature>
<evidence type="ECO:0000256" key="3">
    <source>
        <dbReference type="ARBA" id="ARBA00022837"/>
    </source>
</evidence>
<dbReference type="Proteomes" id="UP001165160">
    <property type="component" value="Unassembled WGS sequence"/>
</dbReference>
<name>A0A9W7FC41_9STRA</name>
<organism evidence="6 7">
    <name type="scientific">Triparma verrucosa</name>
    <dbReference type="NCBI Taxonomy" id="1606542"/>
    <lineage>
        <taxon>Eukaryota</taxon>
        <taxon>Sar</taxon>
        <taxon>Stramenopiles</taxon>
        <taxon>Ochrophyta</taxon>
        <taxon>Bolidophyceae</taxon>
        <taxon>Parmales</taxon>
        <taxon>Triparmaceae</taxon>
        <taxon>Triparma</taxon>
    </lineage>
</organism>
<keyword evidence="2" id="KW-0677">Repeat</keyword>
<dbReference type="GO" id="GO:0005509">
    <property type="term" value="F:calcium ion binding"/>
    <property type="evidence" value="ECO:0007669"/>
    <property type="project" value="InterPro"/>
</dbReference>
<dbReference type="SUPFAM" id="SSF47473">
    <property type="entry name" value="EF-hand"/>
    <property type="match status" value="6"/>
</dbReference>
<accession>A0A9W7FC41</accession>
<dbReference type="PROSITE" id="PS00018">
    <property type="entry name" value="EF_HAND_1"/>
    <property type="match status" value="9"/>
</dbReference>
<feature type="compositionally biased region" description="Low complexity" evidence="4">
    <location>
        <begin position="1959"/>
        <end position="1985"/>
    </location>
</feature>
<dbReference type="InterPro" id="IPR011992">
    <property type="entry name" value="EF-hand-dom_pair"/>
</dbReference>
<keyword evidence="3" id="KW-0106">Calcium</keyword>
<dbReference type="Gene3D" id="1.10.238.10">
    <property type="entry name" value="EF-hand"/>
    <property type="match status" value="9"/>
</dbReference>
<sequence>MLRPSVPKHPSDDFDRHVSQKLKNDSLTWKVTGGEHEGTYTDKLNFSKAKSTASLTFSSVALKFRPKDHGFTNSREKCDVKIVDSSSSKSFGTVVLPSGAPLSRVRSLLTSSSDSTAYVFLDASGSDIPMVSEAKFSVGLIQPKILSVSIPILPPMKSEQPENTGEAEGTPKKKKKPMRLTKGFTNEDIALVVQYMDQNGDGEISFKELSEAFRKSRRHKADSKLQEKGKKMLSRIKDLIRQCEITVDEWFSLMDSSGAAESDGTVSSLELRKGLKALCMSCKKKVFSENEVVNLLRYMDPNADGDLSKKEVEDAIERSTSEDSEETRLIERNQDTLCKLEEHMKKKGIRLSDLFTSLDATGDALLSPEELRTGFITIADPSKRGRLNPPVMQKDKALIENKKEEVHIRKTVIVKVRILDADQSLLHNREALRLSASPIKPLKPSHPPLKLEPKFLEITDEQINQLSSKLGSLLSYPIKSDTLMTSFSKIPQIDDILKHLDTSWQKMGDDVVTRMRSAEAGSFQLTDEEITKLLKFLDPSNDGEIDMDELVSAFRVVRRGRAGIKQRAQVLESLKNAKPVTQFEILAEKGRVLMEREAKILADKKSAADAILAKKESQRGKMISKKDRMMMEMSKSRDDAQSKRELGKEAALKSENQEKAAVAKKEAEEFGGFSNYEIDVVVHFMDPGGDNCISLDEMMDAFRKSRRAKAVEKTTNKGRKVLHRILNMIKMLDLTLVDFFDIVDGVGKNDGSISIKELKVGVKHLTAMARHMLLKEGKEEESMSKAYKELSESEAVLLMKVADPSGEGELSLEEFKKAVEQSQELTEAQRIEARVGGVFKKLEKLMKDKGLRLQDLFLLFGGDDGSITGQELKEGLVKLGLPSAKARSEEKRALRAAIIKKGEDERKRKVIMEEINRIEFAEESGAAEVLRKFEELMSERGMRISDLFRKIDKSGDGLVSREELKEGLLLLSQPCPTAVFAQKKLMEKELLAHKKEVEKRKELRHFLTRMHEARESGAAEVIERIEIFLRNNQMRVQDMFRVLDGSGDGALDEEELGEALKKVHLECTSEEVSCLMKYLDAGGNGLVEAVELSEAIRSYRRFRWEAMAIDFDLDHRPPLFEEFSSYEEIFHPSDLFGDGLEEKDVAVGLKRLRGDDMIDEMMIYSHSETEHLKQSFEKLCNHLHNNNTDLKSALKSEDDHGHGVKIESFVKFLEQCRTKPLDRSDRTRNDSSTLDDGSIFSQFTDMQSVNSLETMNTLDTTVTSNTAKYNINLTPESFGAVADFLDGGDGVIEMKELEVAFRMARRAKVEEMLKRQGVQLMKRLRKLLEYKKMNLDKFVSLMDSATGKTQSGISIGDGNVTAREFKVGLQKMSNAIDKKHRYLKFSSKEVSDLLRYIDPSGTGNMSASTLKAAFFSNASPEEIEASFQQEQQELESDEIIDDFAADIVVPNKETITQEDISVLIASIDETEDGDVNMAELENMFRVSRRANAQKRLDDKAIKVLKRVQKLLKKLNLDVKGFFHKMDGSGSAEGNGIVTGRELKTGLQELCKDASVSGFNENDLVFLVRFLDPSGEGDLSKDEMEEGFRKAGGLQEKEPQDDDDEVQRRIGSVITKLEDFMKNRGMRLSDLFYWLDRSGDGKLGFKELQGGLERLIFGQSTEDRIVAMQLLSEARAKEKVEMQNQIAEQAKRDARFAFLNESGAGDVLRGLEDLMKDKGMRIHDVFHTIDESGDGLIDREELIAGLIKLIKPTKGVAASKIAKEKRRLREQAEAEERQRKMNIFLGKIEESERCGADVVIHRLERFMRKRQMKLTDLFATLDKGGDGTLTAEELQVALEKENLMMTDEEILNLMEFLDKGGDGEIDAKELEAAIKLHRRYAWEQKNKGGILFRPSEIELLTKFVSHSGSVHFVSLDHLAEMEKKSNLLAGRSTDGGDNSFPGTIWAGADDELSTGSGRPSTSQQTGRAQSRQQSRQQSRLQSRGGLATPAPLVEEEELGLEARDKETSEAEQKLQAETFVDDVIWQASQQVEDDAAKSNALVNIESDNLGFGRYTLTGKEEEGEGKGEGEGEQDWEQLPVKAPIWDDASNIDSERPFTDTQRPVTAPSGAFEFDLGKGEWQGAPGQQPSGGEGGGGDEESVVVEEMKKTLNEKDEYIRRLEAELMRMRKGEGSVVSEITMAD</sequence>
<evidence type="ECO:0000256" key="2">
    <source>
        <dbReference type="ARBA" id="ARBA00022737"/>
    </source>
</evidence>
<dbReference type="InterPro" id="IPR018247">
    <property type="entry name" value="EF_Hand_1_Ca_BS"/>
</dbReference>
<dbReference type="PROSITE" id="PS50222">
    <property type="entry name" value="EF_HAND_2"/>
    <property type="match status" value="9"/>
</dbReference>
<protein>
    <recommendedName>
        <fullName evidence="5">EF-hand domain-containing protein</fullName>
    </recommendedName>
</protein>
<evidence type="ECO:0000256" key="1">
    <source>
        <dbReference type="ARBA" id="ARBA00022723"/>
    </source>
</evidence>
<feature type="domain" description="EF-hand" evidence="5">
    <location>
        <begin position="1844"/>
        <end position="1879"/>
    </location>
</feature>
<feature type="domain" description="EF-hand" evidence="5">
    <location>
        <begin position="939"/>
        <end position="974"/>
    </location>
</feature>
<evidence type="ECO:0000256" key="4">
    <source>
        <dbReference type="SAM" id="MobiDB-lite"/>
    </source>
</evidence>
<dbReference type="SMART" id="SM00054">
    <property type="entry name" value="EFh"/>
    <property type="match status" value="18"/>
</dbReference>
<feature type="domain" description="EF-hand" evidence="5">
    <location>
        <begin position="790"/>
        <end position="825"/>
    </location>
</feature>
<dbReference type="Pfam" id="PF13202">
    <property type="entry name" value="EF-hand_5"/>
    <property type="match status" value="3"/>
</dbReference>
<gene>
    <name evidence="6" type="ORF">TrVE_jg1328</name>
</gene>
<feature type="region of interest" description="Disordered" evidence="4">
    <location>
        <begin position="155"/>
        <end position="177"/>
    </location>
</feature>
<dbReference type="InterPro" id="IPR051581">
    <property type="entry name" value="Ca-bind"/>
</dbReference>
<keyword evidence="1" id="KW-0479">Metal-binding</keyword>
<keyword evidence="7" id="KW-1185">Reference proteome</keyword>
<feature type="compositionally biased region" description="Basic and acidic residues" evidence="4">
    <location>
        <begin position="1999"/>
        <end position="2008"/>
    </location>
</feature>
<evidence type="ECO:0000259" key="5">
    <source>
        <dbReference type="PROSITE" id="PS50222"/>
    </source>
</evidence>
<feature type="region of interest" description="Disordered" evidence="4">
    <location>
        <begin position="1927"/>
        <end position="2008"/>
    </location>
</feature>
<evidence type="ECO:0000313" key="6">
    <source>
        <dbReference type="EMBL" id="GMI09403.1"/>
    </source>
</evidence>
<feature type="compositionally biased region" description="Basic and acidic residues" evidence="4">
    <location>
        <begin position="1577"/>
        <end position="1588"/>
    </location>
</feature>
<feature type="domain" description="EF-hand" evidence="5">
    <location>
        <begin position="1716"/>
        <end position="1751"/>
    </location>
</feature>
<feature type="domain" description="EF-hand" evidence="5">
    <location>
        <begin position="287"/>
        <end position="322"/>
    </location>
</feature>
<reference evidence="7" key="1">
    <citation type="journal article" date="2023" name="Commun. Biol.">
        <title>Genome analysis of Parmales, the sister group of diatoms, reveals the evolutionary specialization of diatoms from phago-mixotrophs to photoautotrophs.</title>
        <authorList>
            <person name="Ban H."/>
            <person name="Sato S."/>
            <person name="Yoshikawa S."/>
            <person name="Yamada K."/>
            <person name="Nakamura Y."/>
            <person name="Ichinomiya M."/>
            <person name="Sato N."/>
            <person name="Blanc-Mathieu R."/>
            <person name="Endo H."/>
            <person name="Kuwata A."/>
            <person name="Ogata H."/>
        </authorList>
    </citation>
    <scope>NUCLEOTIDE SEQUENCE [LARGE SCALE GENOMIC DNA]</scope>
    <source>
        <strain evidence="7">NIES 3699</strain>
    </source>
</reference>
<feature type="domain" description="EF-hand" evidence="5">
    <location>
        <begin position="525"/>
        <end position="560"/>
    </location>
</feature>
<evidence type="ECO:0000313" key="7">
    <source>
        <dbReference type="Proteomes" id="UP001165160"/>
    </source>
</evidence>
<feature type="region of interest" description="Disordered" evidence="4">
    <location>
        <begin position="1576"/>
        <end position="1605"/>
    </location>
</feature>
<dbReference type="PANTHER" id="PTHR34524:SF6">
    <property type="entry name" value="CALCYPHOSINE LIKE"/>
    <property type="match status" value="1"/>
</dbReference>
<feature type="domain" description="EF-hand" evidence="5">
    <location>
        <begin position="184"/>
        <end position="219"/>
    </location>
</feature>
<dbReference type="Pfam" id="PF13499">
    <property type="entry name" value="EF-hand_7"/>
    <property type="match status" value="2"/>
</dbReference>
<comment type="caution">
    <text evidence="6">The sequence shown here is derived from an EMBL/GenBank/DDBJ whole genome shotgun (WGS) entry which is preliminary data.</text>
</comment>
<feature type="domain" description="EF-hand" evidence="5">
    <location>
        <begin position="1031"/>
        <end position="1066"/>
    </location>
</feature>
<dbReference type="Pfam" id="PF13833">
    <property type="entry name" value="EF-hand_8"/>
    <property type="match status" value="1"/>
</dbReference>
<proteinExistence type="predicted"/>
<dbReference type="CDD" id="cd00051">
    <property type="entry name" value="EFh"/>
    <property type="match status" value="1"/>
</dbReference>
<dbReference type="InterPro" id="IPR002048">
    <property type="entry name" value="EF_hand_dom"/>
</dbReference>
<dbReference type="EMBL" id="BRXX01000398">
    <property type="protein sequence ID" value="GMI09403.1"/>
    <property type="molecule type" value="Genomic_DNA"/>
</dbReference>